<evidence type="ECO:0000313" key="4">
    <source>
        <dbReference type="Proteomes" id="UP000339249"/>
    </source>
</evidence>
<dbReference type="Proteomes" id="UP000339249">
    <property type="component" value="Unassembled WGS sequence"/>
</dbReference>
<organism evidence="3 4">
    <name type="scientific">Raoultella terrigena</name>
    <name type="common">Klebsiella terrigena</name>
    <dbReference type="NCBI Taxonomy" id="577"/>
    <lineage>
        <taxon>Bacteria</taxon>
        <taxon>Pseudomonadati</taxon>
        <taxon>Pseudomonadota</taxon>
        <taxon>Gammaproteobacteria</taxon>
        <taxon>Enterobacterales</taxon>
        <taxon>Enterobacteriaceae</taxon>
        <taxon>Klebsiella/Raoultella group</taxon>
        <taxon>Raoultella</taxon>
    </lineage>
</organism>
<sequence length="177" mass="18905">MRKISSVTDTADNKGEFTQGNVAQGIPPTILVADIFNTWQRELVGVVEGSGRQLEPENDGQLKEVIDELRITALLSEPVVGALTSQGYCIIPTRTPSGEKKNIIVQMGTATINASSGTVQYPIPFPKRAIAIVATKYADGNRYVSVTNDSNASFGAYGWINGISGNADNFGWLAIGE</sequence>
<evidence type="ECO:0000256" key="1">
    <source>
        <dbReference type="SAM" id="MobiDB-lite"/>
    </source>
</evidence>
<evidence type="ECO:0000259" key="2">
    <source>
        <dbReference type="Pfam" id="PF21882"/>
    </source>
</evidence>
<dbReference type="AlphaFoldDB" id="A0A4U9D285"/>
<gene>
    <name evidence="3" type="ORF">NCTC9185_03792</name>
</gene>
<feature type="region of interest" description="Disordered" evidence="1">
    <location>
        <begin position="1"/>
        <end position="20"/>
    </location>
</feature>
<accession>A0A4U9D285</accession>
<dbReference type="Pfam" id="PF21882">
    <property type="entry name" value="Gp53-like_C"/>
    <property type="match status" value="1"/>
</dbReference>
<protein>
    <recommendedName>
        <fullName evidence="2">Putative tail fiber protein gp53-like C-terminal domain-containing protein</fullName>
    </recommendedName>
</protein>
<evidence type="ECO:0000313" key="3">
    <source>
        <dbReference type="EMBL" id="VTN11831.1"/>
    </source>
</evidence>
<proteinExistence type="predicted"/>
<dbReference type="Gene3D" id="2.60.40.3940">
    <property type="match status" value="1"/>
</dbReference>
<name>A0A4U9D285_RAOTE</name>
<dbReference type="EMBL" id="CABDVU010000001">
    <property type="protein sequence ID" value="VTN11831.1"/>
    <property type="molecule type" value="Genomic_DNA"/>
</dbReference>
<feature type="domain" description="Putative tail fiber protein gp53-like C-terminal" evidence="2">
    <location>
        <begin position="103"/>
        <end position="176"/>
    </location>
</feature>
<reference evidence="3 4" key="1">
    <citation type="submission" date="2019-04" db="EMBL/GenBank/DDBJ databases">
        <authorList>
            <consortium name="Pathogen Informatics"/>
        </authorList>
    </citation>
    <scope>NUCLEOTIDE SEQUENCE [LARGE SCALE GENOMIC DNA]</scope>
    <source>
        <strain evidence="3 4">NCTC9185</strain>
    </source>
</reference>
<dbReference type="InterPro" id="IPR054075">
    <property type="entry name" value="Gp53-like_C"/>
</dbReference>